<reference evidence="4" key="1">
    <citation type="submission" date="2022-01" db="EMBL/GenBank/DDBJ databases">
        <authorList>
            <person name="Jo J.-H."/>
            <person name="Im W.-T."/>
        </authorList>
    </citation>
    <scope>NUCLEOTIDE SEQUENCE</scope>
    <source>
        <strain evidence="4">NA20</strain>
    </source>
</reference>
<feature type="domain" description="HTH tetR-type" evidence="3">
    <location>
        <begin position="6"/>
        <end position="66"/>
    </location>
</feature>
<dbReference type="PROSITE" id="PS50977">
    <property type="entry name" value="HTH_TETR_2"/>
    <property type="match status" value="1"/>
</dbReference>
<accession>A0ABS9KZU6</accession>
<dbReference type="Proteomes" id="UP001165367">
    <property type="component" value="Unassembled WGS sequence"/>
</dbReference>
<dbReference type="InterPro" id="IPR009057">
    <property type="entry name" value="Homeodomain-like_sf"/>
</dbReference>
<dbReference type="PANTHER" id="PTHR43479">
    <property type="entry name" value="ACREF/ENVCD OPERON REPRESSOR-RELATED"/>
    <property type="match status" value="1"/>
</dbReference>
<dbReference type="Pfam" id="PF00440">
    <property type="entry name" value="TetR_N"/>
    <property type="match status" value="1"/>
</dbReference>
<protein>
    <submittedName>
        <fullName evidence="4">TetR/AcrR family transcriptional regulator</fullName>
    </submittedName>
</protein>
<evidence type="ECO:0000313" key="4">
    <source>
        <dbReference type="EMBL" id="MCG2617855.1"/>
    </source>
</evidence>
<evidence type="ECO:0000313" key="5">
    <source>
        <dbReference type="Proteomes" id="UP001165367"/>
    </source>
</evidence>
<dbReference type="PANTHER" id="PTHR43479:SF11">
    <property type="entry name" value="ACREF_ENVCD OPERON REPRESSOR-RELATED"/>
    <property type="match status" value="1"/>
</dbReference>
<dbReference type="Gene3D" id="1.10.357.10">
    <property type="entry name" value="Tetracycline Repressor, domain 2"/>
    <property type="match status" value="1"/>
</dbReference>
<keyword evidence="1 2" id="KW-0238">DNA-binding</keyword>
<gene>
    <name evidence="4" type="ORF">LZZ85_26375</name>
</gene>
<dbReference type="RefSeq" id="WP_237876737.1">
    <property type="nucleotide sequence ID" value="NZ_JAKLTR010000027.1"/>
</dbReference>
<organism evidence="4 5">
    <name type="scientific">Terrimonas ginsenosidimutans</name>
    <dbReference type="NCBI Taxonomy" id="2908004"/>
    <lineage>
        <taxon>Bacteria</taxon>
        <taxon>Pseudomonadati</taxon>
        <taxon>Bacteroidota</taxon>
        <taxon>Chitinophagia</taxon>
        <taxon>Chitinophagales</taxon>
        <taxon>Chitinophagaceae</taxon>
        <taxon>Terrimonas</taxon>
    </lineage>
</organism>
<name>A0ABS9KZU6_9BACT</name>
<evidence type="ECO:0000256" key="2">
    <source>
        <dbReference type="PROSITE-ProRule" id="PRU00335"/>
    </source>
</evidence>
<dbReference type="EMBL" id="JAKLTR010000027">
    <property type="protein sequence ID" value="MCG2617855.1"/>
    <property type="molecule type" value="Genomic_DNA"/>
</dbReference>
<comment type="caution">
    <text evidence="4">The sequence shown here is derived from an EMBL/GenBank/DDBJ whole genome shotgun (WGS) entry which is preliminary data.</text>
</comment>
<dbReference type="InterPro" id="IPR001647">
    <property type="entry name" value="HTH_TetR"/>
</dbReference>
<evidence type="ECO:0000256" key="1">
    <source>
        <dbReference type="ARBA" id="ARBA00023125"/>
    </source>
</evidence>
<keyword evidence="5" id="KW-1185">Reference proteome</keyword>
<sequence>MRIRDTTKEELVKKRAIMVLGKEGFEGFSMNKLAKACGISVATLYIYYRDKDDLIIAIATEEMEKMNAAVLDGFDPAMPFAEGLRVQWKNRAGYMLAHPEVSLFAEQLRSSTYHQSIFPVAMKGFANAMGKFMKNAVKNKEIDPMPLEVFWSIAYGPLYTLLRFSNEGRSIGGRPFSFSNKILWQTFDRVLMALAKK</sequence>
<feature type="DNA-binding region" description="H-T-H motif" evidence="2">
    <location>
        <begin position="29"/>
        <end position="48"/>
    </location>
</feature>
<dbReference type="SUPFAM" id="SSF46689">
    <property type="entry name" value="Homeodomain-like"/>
    <property type="match status" value="1"/>
</dbReference>
<evidence type="ECO:0000259" key="3">
    <source>
        <dbReference type="PROSITE" id="PS50977"/>
    </source>
</evidence>
<proteinExistence type="predicted"/>
<dbReference type="InterPro" id="IPR050624">
    <property type="entry name" value="HTH-type_Tx_Regulator"/>
</dbReference>